<dbReference type="GeneID" id="44968648"/>
<proteinExistence type="predicted"/>
<dbReference type="Gene3D" id="3.40.50.300">
    <property type="entry name" value="P-loop containing nucleotide triphosphate hydrolases"/>
    <property type="match status" value="1"/>
</dbReference>
<sequence>MAINIKAFRKFGFKHDPFFGDIEKMEDVYLNGDMRFMTEFICQTAKQGGMVALIGESGSGKTTLRRYAIDTMEKENQRVKIIQCKIIDKTRLSVGAICDSIILDVSSESPKKSLEAKARQVERILTNSSRMGFAHVLIIEEAHDLSIATLKYLKRFWELEDGLKKLLSILLIGQTELAGKLDESKNYEAREIIRRMELLKIEPLSDPKDIKTYLQLKFAKAGVNIDDIITDKGIEAISSKLSSKLLKGTTISKAYPLSINNLMRRAINKAYDLKINKIDEHLIMSL</sequence>
<dbReference type="PANTHER" id="PTHR35894">
    <property type="entry name" value="GENERAL SECRETION PATHWAY PROTEIN A-RELATED"/>
    <property type="match status" value="1"/>
</dbReference>
<dbReference type="InterPro" id="IPR027417">
    <property type="entry name" value="P-loop_NTPase"/>
</dbReference>
<name>A0ABX5B1U4_9SPIR</name>
<dbReference type="Proteomes" id="UP000238924">
    <property type="component" value="Unassembled WGS sequence"/>
</dbReference>
<comment type="caution">
    <text evidence="2">The sequence shown here is derived from an EMBL/GenBank/DDBJ whole genome shotgun (WGS) entry which is preliminary data.</text>
</comment>
<gene>
    <name evidence="2" type="ORF">DJ52_12335</name>
</gene>
<evidence type="ECO:0000313" key="2">
    <source>
        <dbReference type="EMBL" id="PPS21209.1"/>
    </source>
</evidence>
<keyword evidence="3" id="KW-1185">Reference proteome</keyword>
<dbReference type="EMBL" id="JJMJ01000224">
    <property type="protein sequence ID" value="PPS21209.1"/>
    <property type="molecule type" value="Genomic_DNA"/>
</dbReference>
<evidence type="ECO:0000313" key="3">
    <source>
        <dbReference type="Proteomes" id="UP000238924"/>
    </source>
</evidence>
<dbReference type="PANTHER" id="PTHR35894:SF1">
    <property type="entry name" value="PHOSPHORIBULOKINASE _ URIDINE KINASE FAMILY"/>
    <property type="match status" value="1"/>
</dbReference>
<dbReference type="InterPro" id="IPR049945">
    <property type="entry name" value="AAA_22"/>
</dbReference>
<feature type="domain" description="ORC1/DEAH AAA+ ATPase" evidence="1">
    <location>
        <begin position="47"/>
        <end position="180"/>
    </location>
</feature>
<accession>A0ABX5B1U4</accession>
<organism evidence="2 3">
    <name type="scientific">Brachyspira murdochii</name>
    <dbReference type="NCBI Taxonomy" id="84378"/>
    <lineage>
        <taxon>Bacteria</taxon>
        <taxon>Pseudomonadati</taxon>
        <taxon>Spirochaetota</taxon>
        <taxon>Spirochaetia</taxon>
        <taxon>Brachyspirales</taxon>
        <taxon>Brachyspiraceae</taxon>
        <taxon>Brachyspira</taxon>
    </lineage>
</organism>
<dbReference type="InterPro" id="IPR052026">
    <property type="entry name" value="ExeA_AAA_ATPase_DNA-bind"/>
</dbReference>
<protein>
    <submittedName>
        <fullName evidence="2">Type II secretory pathway, component ExeA</fullName>
    </submittedName>
</protein>
<dbReference type="Pfam" id="PF13401">
    <property type="entry name" value="AAA_22"/>
    <property type="match status" value="1"/>
</dbReference>
<dbReference type="SUPFAM" id="SSF52540">
    <property type="entry name" value="P-loop containing nucleoside triphosphate hydrolases"/>
    <property type="match status" value="1"/>
</dbReference>
<reference evidence="2 3" key="1">
    <citation type="submission" date="2014-04" db="EMBL/GenBank/DDBJ databases">
        <title>Whole genome sequence of 'Brachyspira hampsonii' D13-03603F2.</title>
        <authorList>
            <person name="Patterson A.H."/>
            <person name="Chaban B."/>
            <person name="Fernando C."/>
            <person name="Harding J.C."/>
            <person name="Hill J.E."/>
        </authorList>
    </citation>
    <scope>NUCLEOTIDE SEQUENCE [LARGE SCALE GENOMIC DNA]</scope>
    <source>
        <strain evidence="2 3">D13-03603F2</strain>
    </source>
</reference>
<evidence type="ECO:0000259" key="1">
    <source>
        <dbReference type="Pfam" id="PF13401"/>
    </source>
</evidence>
<dbReference type="RefSeq" id="WP_014486572.1">
    <property type="nucleotide sequence ID" value="NZ_JAWLQH010000001.1"/>
</dbReference>